<dbReference type="Gene3D" id="3.10.20.30">
    <property type="match status" value="1"/>
</dbReference>
<dbReference type="SUPFAM" id="SSF54285">
    <property type="entry name" value="MoaD/ThiS"/>
    <property type="match status" value="1"/>
</dbReference>
<keyword evidence="2" id="KW-1185">Reference proteome</keyword>
<reference evidence="2" key="1">
    <citation type="submission" date="2016-11" db="EMBL/GenBank/DDBJ databases">
        <authorList>
            <person name="Varghese N."/>
            <person name="Submissions S."/>
        </authorList>
    </citation>
    <scope>NUCLEOTIDE SEQUENCE [LARGE SCALE GENOMIC DNA]</scope>
    <source>
        <strain evidence="2">DSM 16057</strain>
    </source>
</reference>
<evidence type="ECO:0000313" key="2">
    <source>
        <dbReference type="Proteomes" id="UP000184529"/>
    </source>
</evidence>
<dbReference type="Proteomes" id="UP000184529">
    <property type="component" value="Unassembled WGS sequence"/>
</dbReference>
<dbReference type="Pfam" id="PF02597">
    <property type="entry name" value="ThiS"/>
    <property type="match status" value="1"/>
</dbReference>
<accession>A0A1M6F8L1</accession>
<dbReference type="InterPro" id="IPR012675">
    <property type="entry name" value="Beta-grasp_dom_sf"/>
</dbReference>
<dbReference type="InterPro" id="IPR016155">
    <property type="entry name" value="Mopterin_synth/thiamin_S_b"/>
</dbReference>
<protein>
    <submittedName>
        <fullName evidence="1">Sulfur carrier protein</fullName>
    </submittedName>
</protein>
<sequence length="77" mass="8523">MQVTVKLLGILSFSYPAFSKFHPVQLKEGETIRELRERLGLPLNEVRFVSVNGKMVGEEYVLVEGDEVVFLPAASGG</sequence>
<dbReference type="CDD" id="cd17040">
    <property type="entry name" value="Ubl_MoaD_like"/>
    <property type="match status" value="1"/>
</dbReference>
<dbReference type="STRING" id="1121432.SAMN02745219_01403"/>
<evidence type="ECO:0000313" key="1">
    <source>
        <dbReference type="EMBL" id="SHI94030.1"/>
    </source>
</evidence>
<dbReference type="RefSeq" id="WP_072868339.1">
    <property type="nucleotide sequence ID" value="NZ_FQZM01000015.1"/>
</dbReference>
<dbReference type="AlphaFoldDB" id="A0A1M6F8L1"/>
<organism evidence="1 2">
    <name type="scientific">Desulfofundulus thermosubterraneus DSM 16057</name>
    <dbReference type="NCBI Taxonomy" id="1121432"/>
    <lineage>
        <taxon>Bacteria</taxon>
        <taxon>Bacillati</taxon>
        <taxon>Bacillota</taxon>
        <taxon>Clostridia</taxon>
        <taxon>Eubacteriales</taxon>
        <taxon>Peptococcaceae</taxon>
        <taxon>Desulfofundulus</taxon>
    </lineage>
</organism>
<dbReference type="InterPro" id="IPR003749">
    <property type="entry name" value="ThiS/MoaD-like"/>
</dbReference>
<dbReference type="EMBL" id="FQZM01000015">
    <property type="protein sequence ID" value="SHI94030.1"/>
    <property type="molecule type" value="Genomic_DNA"/>
</dbReference>
<dbReference type="OrthoDB" id="9801945at2"/>
<gene>
    <name evidence="1" type="ORF">SAMN02745219_01403</name>
</gene>
<proteinExistence type="predicted"/>
<name>A0A1M6F8L1_9FIRM</name>